<accession>A0ABU0TH03</accession>
<organism evidence="1 2">
    <name type="scientific">Chryseobacterium camelliae</name>
    <dbReference type="NCBI Taxonomy" id="1265445"/>
    <lineage>
        <taxon>Bacteria</taxon>
        <taxon>Pseudomonadati</taxon>
        <taxon>Bacteroidota</taxon>
        <taxon>Flavobacteriia</taxon>
        <taxon>Flavobacteriales</taxon>
        <taxon>Weeksellaceae</taxon>
        <taxon>Chryseobacterium group</taxon>
        <taxon>Chryseobacterium</taxon>
    </lineage>
</organism>
<keyword evidence="2" id="KW-1185">Reference proteome</keyword>
<proteinExistence type="predicted"/>
<evidence type="ECO:0000313" key="2">
    <source>
        <dbReference type="Proteomes" id="UP001225072"/>
    </source>
</evidence>
<dbReference type="RefSeq" id="WP_307447949.1">
    <property type="nucleotide sequence ID" value="NZ_JAUTAL010000001.1"/>
</dbReference>
<dbReference type="Gene3D" id="2.60.120.380">
    <property type="match status" value="1"/>
</dbReference>
<evidence type="ECO:0000313" key="1">
    <source>
        <dbReference type="EMBL" id="MDQ1096106.1"/>
    </source>
</evidence>
<comment type="caution">
    <text evidence="1">The sequence shown here is derived from an EMBL/GenBank/DDBJ whole genome shotgun (WGS) entry which is preliminary data.</text>
</comment>
<sequence>MNAVLKSGFLLAFSLMSAGLMSKDRDFSLSVKKAEAKTLHFEVSNAKNLSLFIYNDADGEIYAENLNDEDQIAKSYDLQALAPGTYYLVAESESKVEKYKITISKTNTIEMDKTPVSSVTKPEFTVSGHMVKLHVEGPKYPVNVSVYDSSNNVHYSGNKVAEDGAVDLTFDLNPQIAETYTIRVEENGNVFNKIISLK</sequence>
<reference evidence="1 2" key="1">
    <citation type="submission" date="2023-07" db="EMBL/GenBank/DDBJ databases">
        <title>Functional and genomic diversity of the sorghum phyllosphere microbiome.</title>
        <authorList>
            <person name="Shade A."/>
        </authorList>
    </citation>
    <scope>NUCLEOTIDE SEQUENCE [LARGE SCALE GENOMIC DNA]</scope>
    <source>
        <strain evidence="1 2">SORGH_AS_1064</strain>
    </source>
</reference>
<dbReference type="EMBL" id="JAUTAL010000001">
    <property type="protein sequence ID" value="MDQ1096106.1"/>
    <property type="molecule type" value="Genomic_DNA"/>
</dbReference>
<dbReference type="Proteomes" id="UP001225072">
    <property type="component" value="Unassembled WGS sequence"/>
</dbReference>
<protein>
    <submittedName>
        <fullName evidence="1">Membrane protein</fullName>
    </submittedName>
</protein>
<name>A0ABU0TH03_9FLAO</name>
<gene>
    <name evidence="1" type="ORF">QE404_001253</name>
</gene>